<sequence length="51" mass="5895">EVGGEWPRIVFHATTYARCLFSASPPRHFAIVLGFRYITAELRFLIFHRSG</sequence>
<name>A0ACB6ZL62_THEGA</name>
<comment type="caution">
    <text evidence="1">The sequence shown here is derived from an EMBL/GenBank/DDBJ whole genome shotgun (WGS) entry which is preliminary data.</text>
</comment>
<proteinExistence type="predicted"/>
<dbReference type="EMBL" id="MU117988">
    <property type="protein sequence ID" value="KAF9650143.1"/>
    <property type="molecule type" value="Genomic_DNA"/>
</dbReference>
<gene>
    <name evidence="1" type="ORF">BDM02DRAFT_3078593</name>
</gene>
<feature type="non-terminal residue" evidence="1">
    <location>
        <position position="1"/>
    </location>
</feature>
<organism evidence="1 2">
    <name type="scientific">Thelephora ganbajun</name>
    <name type="common">Ganba fungus</name>
    <dbReference type="NCBI Taxonomy" id="370292"/>
    <lineage>
        <taxon>Eukaryota</taxon>
        <taxon>Fungi</taxon>
        <taxon>Dikarya</taxon>
        <taxon>Basidiomycota</taxon>
        <taxon>Agaricomycotina</taxon>
        <taxon>Agaricomycetes</taxon>
        <taxon>Thelephorales</taxon>
        <taxon>Thelephoraceae</taxon>
        <taxon>Thelephora</taxon>
    </lineage>
</organism>
<protein>
    <submittedName>
        <fullName evidence="1">Uncharacterized protein</fullName>
    </submittedName>
</protein>
<dbReference type="Proteomes" id="UP000886501">
    <property type="component" value="Unassembled WGS sequence"/>
</dbReference>
<accession>A0ACB6ZL62</accession>
<evidence type="ECO:0000313" key="1">
    <source>
        <dbReference type="EMBL" id="KAF9650143.1"/>
    </source>
</evidence>
<feature type="non-terminal residue" evidence="1">
    <location>
        <position position="51"/>
    </location>
</feature>
<evidence type="ECO:0000313" key="2">
    <source>
        <dbReference type="Proteomes" id="UP000886501"/>
    </source>
</evidence>
<reference evidence="1" key="1">
    <citation type="submission" date="2019-10" db="EMBL/GenBank/DDBJ databases">
        <authorList>
            <consortium name="DOE Joint Genome Institute"/>
            <person name="Kuo A."/>
            <person name="Miyauchi S."/>
            <person name="Kiss E."/>
            <person name="Drula E."/>
            <person name="Kohler A."/>
            <person name="Sanchez-Garcia M."/>
            <person name="Andreopoulos B."/>
            <person name="Barry K.W."/>
            <person name="Bonito G."/>
            <person name="Buee M."/>
            <person name="Carver A."/>
            <person name="Chen C."/>
            <person name="Cichocki N."/>
            <person name="Clum A."/>
            <person name="Culley D."/>
            <person name="Crous P.W."/>
            <person name="Fauchery L."/>
            <person name="Girlanda M."/>
            <person name="Hayes R."/>
            <person name="Keri Z."/>
            <person name="Labutti K."/>
            <person name="Lipzen A."/>
            <person name="Lombard V."/>
            <person name="Magnuson J."/>
            <person name="Maillard F."/>
            <person name="Morin E."/>
            <person name="Murat C."/>
            <person name="Nolan M."/>
            <person name="Ohm R."/>
            <person name="Pangilinan J."/>
            <person name="Pereira M."/>
            <person name="Perotto S."/>
            <person name="Peter M."/>
            <person name="Riley R."/>
            <person name="Sitrit Y."/>
            <person name="Stielow B."/>
            <person name="Szollosi G."/>
            <person name="Zifcakova L."/>
            <person name="Stursova M."/>
            <person name="Spatafora J.W."/>
            <person name="Tedersoo L."/>
            <person name="Vaario L.-M."/>
            <person name="Yamada A."/>
            <person name="Yan M."/>
            <person name="Wang P."/>
            <person name="Xu J."/>
            <person name="Bruns T."/>
            <person name="Baldrian P."/>
            <person name="Vilgalys R."/>
            <person name="Henrissat B."/>
            <person name="Grigoriev I.V."/>
            <person name="Hibbett D."/>
            <person name="Nagy L.G."/>
            <person name="Martin F.M."/>
        </authorList>
    </citation>
    <scope>NUCLEOTIDE SEQUENCE</scope>
    <source>
        <strain evidence="1">P2</strain>
    </source>
</reference>
<reference evidence="1" key="2">
    <citation type="journal article" date="2020" name="Nat. Commun.">
        <title>Large-scale genome sequencing of mycorrhizal fungi provides insights into the early evolution of symbiotic traits.</title>
        <authorList>
            <person name="Miyauchi S."/>
            <person name="Kiss E."/>
            <person name="Kuo A."/>
            <person name="Drula E."/>
            <person name="Kohler A."/>
            <person name="Sanchez-Garcia M."/>
            <person name="Morin E."/>
            <person name="Andreopoulos B."/>
            <person name="Barry K.W."/>
            <person name="Bonito G."/>
            <person name="Buee M."/>
            <person name="Carver A."/>
            <person name="Chen C."/>
            <person name="Cichocki N."/>
            <person name="Clum A."/>
            <person name="Culley D."/>
            <person name="Crous P.W."/>
            <person name="Fauchery L."/>
            <person name="Girlanda M."/>
            <person name="Hayes R.D."/>
            <person name="Keri Z."/>
            <person name="LaButti K."/>
            <person name="Lipzen A."/>
            <person name="Lombard V."/>
            <person name="Magnuson J."/>
            <person name="Maillard F."/>
            <person name="Murat C."/>
            <person name="Nolan M."/>
            <person name="Ohm R.A."/>
            <person name="Pangilinan J."/>
            <person name="Pereira M.F."/>
            <person name="Perotto S."/>
            <person name="Peter M."/>
            <person name="Pfister S."/>
            <person name="Riley R."/>
            <person name="Sitrit Y."/>
            <person name="Stielow J.B."/>
            <person name="Szollosi G."/>
            <person name="Zifcakova L."/>
            <person name="Stursova M."/>
            <person name="Spatafora J.W."/>
            <person name="Tedersoo L."/>
            <person name="Vaario L.M."/>
            <person name="Yamada A."/>
            <person name="Yan M."/>
            <person name="Wang P."/>
            <person name="Xu J."/>
            <person name="Bruns T."/>
            <person name="Baldrian P."/>
            <person name="Vilgalys R."/>
            <person name="Dunand C."/>
            <person name="Henrissat B."/>
            <person name="Grigoriev I.V."/>
            <person name="Hibbett D."/>
            <person name="Nagy L.G."/>
            <person name="Martin F.M."/>
        </authorList>
    </citation>
    <scope>NUCLEOTIDE SEQUENCE</scope>
    <source>
        <strain evidence="1">P2</strain>
    </source>
</reference>
<keyword evidence="2" id="KW-1185">Reference proteome</keyword>